<keyword evidence="1" id="KW-0812">Transmembrane</keyword>
<keyword evidence="1" id="KW-1133">Transmembrane helix</keyword>
<organism evidence="2 3">
    <name type="scientific">Neoehrlichia mikurensis</name>
    <dbReference type="NCBI Taxonomy" id="89586"/>
    <lineage>
        <taxon>Bacteria</taxon>
        <taxon>Pseudomonadati</taxon>
        <taxon>Pseudomonadota</taxon>
        <taxon>Alphaproteobacteria</taxon>
        <taxon>Rickettsiales</taxon>
        <taxon>Anaplasmataceae</taxon>
        <taxon>Candidatus Neoehrlichia</taxon>
    </lineage>
</organism>
<feature type="transmembrane region" description="Helical" evidence="1">
    <location>
        <begin position="68"/>
        <end position="86"/>
    </location>
</feature>
<feature type="transmembrane region" description="Helical" evidence="1">
    <location>
        <begin position="127"/>
        <end position="147"/>
    </location>
</feature>
<feature type="transmembrane region" description="Helical" evidence="1">
    <location>
        <begin position="38"/>
        <end position="62"/>
    </location>
</feature>
<dbReference type="EMBL" id="CP089286">
    <property type="protein sequence ID" value="UTO55199.1"/>
    <property type="molecule type" value="Genomic_DNA"/>
</dbReference>
<dbReference type="RefSeq" id="WP_254815552.1">
    <property type="nucleotide sequence ID" value="NZ_CP089286.1"/>
</dbReference>
<evidence type="ECO:0000313" key="3">
    <source>
        <dbReference type="Proteomes" id="UP001059822"/>
    </source>
</evidence>
<proteinExistence type="predicted"/>
<evidence type="ECO:0008006" key="4">
    <source>
        <dbReference type="Google" id="ProtNLM"/>
    </source>
</evidence>
<name>A0A9Q9BZQ7_9RICK</name>
<evidence type="ECO:0000313" key="2">
    <source>
        <dbReference type="EMBL" id="UTO55199.1"/>
    </source>
</evidence>
<reference evidence="2" key="1">
    <citation type="journal article" date="2022" name="Microorganisms">
        <title>Assembly and Comparison of Ca. Neoehrlichia mikurensis Genomes.</title>
        <authorList>
            <person name="Azagi T."/>
            <person name="Dirks R.P."/>
            <person name="Yebra-Pimentel E.S."/>
            <person name="Schaap P.J."/>
            <person name="Koehorst J.J."/>
            <person name="Esser H.J."/>
            <person name="Sprong H."/>
        </authorList>
    </citation>
    <scope>NUCLEOTIDE SEQUENCE</scope>
    <source>
        <strain evidence="2">18-2837</strain>
    </source>
</reference>
<feature type="transmembrane region" description="Helical" evidence="1">
    <location>
        <begin position="6"/>
        <end position="26"/>
    </location>
</feature>
<accession>A0A9Q9BZQ7</accession>
<dbReference type="AlphaFoldDB" id="A0A9Q9BZQ7"/>
<protein>
    <recommendedName>
        <fullName evidence="4">Rod shape-determining protein MreD</fullName>
    </recommendedName>
</protein>
<feature type="transmembrane region" description="Helical" evidence="1">
    <location>
        <begin position="98"/>
        <end position="121"/>
    </location>
</feature>
<evidence type="ECO:0000256" key="1">
    <source>
        <dbReference type="SAM" id="Phobius"/>
    </source>
</evidence>
<keyword evidence="1" id="KW-0472">Membrane</keyword>
<dbReference type="Proteomes" id="UP001059822">
    <property type="component" value="Chromosome"/>
</dbReference>
<gene>
    <name evidence="2" type="ORF">LUA82_03315</name>
</gene>
<sequence length="152" mass="18082">MLKLFFKDLLLFIGSIFLILYEFLFYKTVYQFAPRFDFLFIFIVFFYVELLPCYLSLFVIGVIRDCVYALPLGVTSLTYIIAHTILNNSSSKMQKMYLIITLLVVYGLQWIMYSIFFGSIIRAPQLFMQLFLIFIVCLLIIVIRDLWYCMNN</sequence>